<feature type="region of interest" description="Disordered" evidence="1">
    <location>
        <begin position="47"/>
        <end position="74"/>
    </location>
</feature>
<dbReference type="EMBL" id="LWDE02000071">
    <property type="protein sequence ID" value="KAE8253902.1"/>
    <property type="molecule type" value="Genomic_DNA"/>
</dbReference>
<comment type="caution">
    <text evidence="2">The sequence shown here is derived from an EMBL/GenBank/DDBJ whole genome shotgun (WGS) entry which is preliminary data.</text>
</comment>
<reference evidence="2" key="1">
    <citation type="submission" date="2016-04" db="EMBL/GenBank/DDBJ databases">
        <authorList>
            <person name="Nguyen H.D."/>
            <person name="Samba Siva P."/>
            <person name="Cullis J."/>
            <person name="Levesque C.A."/>
            <person name="Hambleton S."/>
        </authorList>
    </citation>
    <scope>NUCLEOTIDE SEQUENCE</scope>
    <source>
        <strain evidence="2">DAOMC 236426</strain>
    </source>
</reference>
<keyword evidence="3" id="KW-1185">Reference proteome</keyword>
<gene>
    <name evidence="2" type="ORF">A4X06_0g1156</name>
</gene>
<accession>A0A8X7MYY8</accession>
<evidence type="ECO:0000313" key="3">
    <source>
        <dbReference type="Proteomes" id="UP000077684"/>
    </source>
</evidence>
<protein>
    <submittedName>
        <fullName evidence="2">Uncharacterized protein</fullName>
    </submittedName>
</protein>
<evidence type="ECO:0000313" key="2">
    <source>
        <dbReference type="EMBL" id="KAE8253902.1"/>
    </source>
</evidence>
<dbReference type="Proteomes" id="UP000077684">
    <property type="component" value="Unassembled WGS sequence"/>
</dbReference>
<evidence type="ECO:0000256" key="1">
    <source>
        <dbReference type="SAM" id="MobiDB-lite"/>
    </source>
</evidence>
<name>A0A8X7MYY8_9BASI</name>
<sequence length="74" mass="8028">MAGPEGTACHSPIFPTTSTRTSGAVLIIRLHQWVRRSLDCLVSSSYPTRRNGDAMKDHTATSLRNGLSLSLSRS</sequence>
<feature type="compositionally biased region" description="Low complexity" evidence="1">
    <location>
        <begin position="62"/>
        <end position="74"/>
    </location>
</feature>
<reference evidence="2" key="2">
    <citation type="journal article" date="2019" name="IMA Fungus">
        <title>Genome sequencing and comparison of five Tilletia species to identify candidate genes for the detection of regulated species infecting wheat.</title>
        <authorList>
            <person name="Nguyen H.D.T."/>
            <person name="Sultana T."/>
            <person name="Kesanakurti P."/>
            <person name="Hambleton S."/>
        </authorList>
    </citation>
    <scope>NUCLEOTIDE SEQUENCE</scope>
    <source>
        <strain evidence="2">DAOMC 236426</strain>
    </source>
</reference>
<feature type="compositionally biased region" description="Basic and acidic residues" evidence="1">
    <location>
        <begin position="50"/>
        <end position="59"/>
    </location>
</feature>
<proteinExistence type="predicted"/>
<dbReference type="AlphaFoldDB" id="A0A8X7MYY8"/>
<organism evidence="2 3">
    <name type="scientific">Tilletia controversa</name>
    <name type="common">dwarf bunt fungus</name>
    <dbReference type="NCBI Taxonomy" id="13291"/>
    <lineage>
        <taxon>Eukaryota</taxon>
        <taxon>Fungi</taxon>
        <taxon>Dikarya</taxon>
        <taxon>Basidiomycota</taxon>
        <taxon>Ustilaginomycotina</taxon>
        <taxon>Exobasidiomycetes</taxon>
        <taxon>Tilletiales</taxon>
        <taxon>Tilletiaceae</taxon>
        <taxon>Tilletia</taxon>
    </lineage>
</organism>